<evidence type="ECO:0000256" key="2">
    <source>
        <dbReference type="ARBA" id="ARBA00006329"/>
    </source>
</evidence>
<evidence type="ECO:0000313" key="8">
    <source>
        <dbReference type="Proteomes" id="UP000014585"/>
    </source>
</evidence>
<sequence>MHTLVLLAALSSQLTFNTRQQDNIYTITPIATLAADCQCTMTLAARRSGTSGQSESKQSSDLFIKAHEAVPLSQLSMNIDPGDSVVVTVTLSDGKSFHLEQHWVGAGKP</sequence>
<dbReference type="InterPro" id="IPR014491">
    <property type="entry name" value="Curli_production_prot_CsgC"/>
</dbReference>
<dbReference type="NCBIfam" id="NF041112">
    <property type="entry name" value="chap_CsgH_alph"/>
    <property type="match status" value="1"/>
</dbReference>
<dbReference type="Gene3D" id="2.60.40.2420">
    <property type="match status" value="1"/>
</dbReference>
<dbReference type="Proteomes" id="UP000014585">
    <property type="component" value="Unassembled WGS sequence"/>
</dbReference>
<dbReference type="InterPro" id="IPR047726">
    <property type="entry name" value="CsgH_dom"/>
</dbReference>
<evidence type="ECO:0000256" key="3">
    <source>
        <dbReference type="ARBA" id="ARBA00017442"/>
    </source>
</evidence>
<dbReference type="HOGENOM" id="CLU_152585_0_0_6"/>
<evidence type="ECO:0000256" key="4">
    <source>
        <dbReference type="ARBA" id="ARBA00022729"/>
    </source>
</evidence>
<evidence type="ECO:0000256" key="6">
    <source>
        <dbReference type="ARBA" id="ARBA00023186"/>
    </source>
</evidence>
<comment type="similarity">
    <text evidence="2">Belongs to the CsgC/AgfC family.</text>
</comment>
<name>S3IZZ9_9ENTR</name>
<evidence type="ECO:0000256" key="1">
    <source>
        <dbReference type="ARBA" id="ARBA00004418"/>
    </source>
</evidence>
<accession>S3IZZ9</accession>
<protein>
    <recommendedName>
        <fullName evidence="3">Curli assembly protein CsgC</fullName>
    </recommendedName>
</protein>
<evidence type="ECO:0000256" key="5">
    <source>
        <dbReference type="ARBA" id="ARBA00022764"/>
    </source>
</evidence>
<dbReference type="OrthoDB" id="6629380at2"/>
<keyword evidence="4" id="KW-0732">Signal</keyword>
<dbReference type="NCBIfam" id="NF007507">
    <property type="entry name" value="PRK10102.1"/>
    <property type="match status" value="1"/>
</dbReference>
<dbReference type="GO" id="GO:0042597">
    <property type="term" value="C:periplasmic space"/>
    <property type="evidence" value="ECO:0007669"/>
    <property type="project" value="UniProtKB-SubCell"/>
</dbReference>
<dbReference type="Pfam" id="PF10610">
    <property type="entry name" value="Tafi-CsgC"/>
    <property type="match status" value="1"/>
</dbReference>
<proteinExistence type="inferred from homology"/>
<gene>
    <name evidence="7" type="ORF">HMPREF0201_01487</name>
</gene>
<keyword evidence="6" id="KW-0143">Chaperone</keyword>
<dbReference type="PATRIC" id="fig|566551.4.peg.1370"/>
<dbReference type="InterPro" id="IPR053722">
    <property type="entry name" value="Curli_assembly_CsgC/AgfC"/>
</dbReference>
<keyword evidence="5" id="KW-0574">Periplasm</keyword>
<evidence type="ECO:0000313" key="7">
    <source>
        <dbReference type="EMBL" id="EPF18076.1"/>
    </source>
</evidence>
<reference evidence="7 8" key="1">
    <citation type="submission" date="2013-04" db="EMBL/GenBank/DDBJ databases">
        <authorList>
            <person name="Weinstock G."/>
            <person name="Sodergren E."/>
            <person name="Lobos E.A."/>
            <person name="Fulton L."/>
            <person name="Fulton R."/>
            <person name="Courtney L."/>
            <person name="Fronick C."/>
            <person name="O'Laughlin M."/>
            <person name="Godfrey J."/>
            <person name="Wilson R.M."/>
            <person name="Miner T."/>
            <person name="Farmer C."/>
            <person name="Delehaunty K."/>
            <person name="Cordes M."/>
            <person name="Minx P."/>
            <person name="Tomlinson C."/>
            <person name="Chen J."/>
            <person name="Wollam A."/>
            <person name="Pepin K.H."/>
            <person name="Palsikar V.B."/>
            <person name="Zhang X."/>
            <person name="Suruliraj S."/>
            <person name="Perna N.T."/>
            <person name="Plunkett G."/>
            <person name="Warren W."/>
            <person name="Mitreva M."/>
            <person name="Mardis E.R."/>
            <person name="Wilson R.K."/>
        </authorList>
    </citation>
    <scope>NUCLEOTIDE SEQUENCE [LARGE SCALE GENOMIC DNA]</scope>
    <source>
        <strain evidence="7 8">DSM 4568</strain>
    </source>
</reference>
<dbReference type="EMBL" id="ATDT01000009">
    <property type="protein sequence ID" value="EPF18076.1"/>
    <property type="molecule type" value="Genomic_DNA"/>
</dbReference>
<dbReference type="RefSeq" id="WP_016535798.1">
    <property type="nucleotide sequence ID" value="NZ_KE161030.1"/>
</dbReference>
<comment type="caution">
    <text evidence="7">The sequence shown here is derived from an EMBL/GenBank/DDBJ whole genome shotgun (WGS) entry which is preliminary data.</text>
</comment>
<organism evidence="7 8">
    <name type="scientific">Cedecea davisae DSM 4568</name>
    <dbReference type="NCBI Taxonomy" id="566551"/>
    <lineage>
        <taxon>Bacteria</taxon>
        <taxon>Pseudomonadati</taxon>
        <taxon>Pseudomonadota</taxon>
        <taxon>Gammaproteobacteria</taxon>
        <taxon>Enterobacterales</taxon>
        <taxon>Enterobacteriaceae</taxon>
        <taxon>Cedecea</taxon>
    </lineage>
</organism>
<dbReference type="STRING" id="566551.HMPREF0201_01487"/>
<dbReference type="AlphaFoldDB" id="S3IZZ9"/>
<comment type="subcellular location">
    <subcellularLocation>
        <location evidence="1">Periplasm</location>
    </subcellularLocation>
</comment>